<keyword evidence="1" id="KW-0812">Transmembrane</keyword>
<keyword evidence="1" id="KW-1133">Transmembrane helix</keyword>
<evidence type="ECO:0000313" key="3">
    <source>
        <dbReference type="Proteomes" id="UP000540989"/>
    </source>
</evidence>
<organism evidence="2 3">
    <name type="scientific">Granulicella aggregans</name>
    <dbReference type="NCBI Taxonomy" id="474949"/>
    <lineage>
        <taxon>Bacteria</taxon>
        <taxon>Pseudomonadati</taxon>
        <taxon>Acidobacteriota</taxon>
        <taxon>Terriglobia</taxon>
        <taxon>Terriglobales</taxon>
        <taxon>Acidobacteriaceae</taxon>
        <taxon>Granulicella</taxon>
    </lineage>
</organism>
<comment type="caution">
    <text evidence="2">The sequence shown here is derived from an EMBL/GenBank/DDBJ whole genome shotgun (WGS) entry which is preliminary data.</text>
</comment>
<proteinExistence type="predicted"/>
<feature type="transmembrane region" description="Helical" evidence="1">
    <location>
        <begin position="30"/>
        <end position="47"/>
    </location>
</feature>
<sequence length="56" mass="5934">MSFALYGVGLLVLIGGLVYVAVLTHVASHWIVAMVIILIGAGLMAAVNNTKQRDPR</sequence>
<reference evidence="2 3" key="1">
    <citation type="submission" date="2020-08" db="EMBL/GenBank/DDBJ databases">
        <title>Genomic Encyclopedia of Type Strains, Phase IV (KMG-V): Genome sequencing to study the core and pangenomes of soil and plant-associated prokaryotes.</title>
        <authorList>
            <person name="Whitman W."/>
        </authorList>
    </citation>
    <scope>NUCLEOTIDE SEQUENCE [LARGE SCALE GENOMIC DNA]</scope>
    <source>
        <strain evidence="2 3">M8UP14</strain>
    </source>
</reference>
<keyword evidence="2" id="KW-0282">Flagellum</keyword>
<protein>
    <submittedName>
        <fullName evidence="2">Flagellar motor component MotA</fullName>
    </submittedName>
</protein>
<dbReference type="EMBL" id="JACHIP010000003">
    <property type="protein sequence ID" value="MBB5057875.1"/>
    <property type="molecule type" value="Genomic_DNA"/>
</dbReference>
<accession>A0A7W8E559</accession>
<keyword evidence="3" id="KW-1185">Reference proteome</keyword>
<name>A0A7W8E559_9BACT</name>
<evidence type="ECO:0000256" key="1">
    <source>
        <dbReference type="SAM" id="Phobius"/>
    </source>
</evidence>
<dbReference type="RefSeq" id="WP_184217042.1">
    <property type="nucleotide sequence ID" value="NZ_JACHIP010000003.1"/>
</dbReference>
<dbReference type="AlphaFoldDB" id="A0A7W8E559"/>
<keyword evidence="1" id="KW-0472">Membrane</keyword>
<evidence type="ECO:0000313" key="2">
    <source>
        <dbReference type="EMBL" id="MBB5057875.1"/>
    </source>
</evidence>
<gene>
    <name evidence="2" type="ORF">HDF16_002581</name>
</gene>
<dbReference type="Proteomes" id="UP000540989">
    <property type="component" value="Unassembled WGS sequence"/>
</dbReference>
<keyword evidence="2" id="KW-0966">Cell projection</keyword>
<keyword evidence="2" id="KW-0969">Cilium</keyword>